<name>A0AAV5NXH7_9VIBR</name>
<reference evidence="2" key="1">
    <citation type="journal article" date="2019" name="Int. J. Syst. Evol. Microbiol.">
        <title>The Global Catalogue of Microorganisms (GCM) 10K type strain sequencing project: providing services to taxonomists for standard genome sequencing and annotation.</title>
        <authorList>
            <consortium name="The Broad Institute Genomics Platform"/>
            <consortium name="The Broad Institute Genome Sequencing Center for Infectious Disease"/>
            <person name="Wu L."/>
            <person name="Ma J."/>
        </authorList>
    </citation>
    <scope>NUCLEOTIDE SEQUENCE [LARGE SCALE GENOMIC DNA]</scope>
    <source>
        <strain evidence="2">NBRC 15640</strain>
    </source>
</reference>
<dbReference type="Proteomes" id="UP001156690">
    <property type="component" value="Unassembled WGS sequence"/>
</dbReference>
<sequence>MSTKPLAAISGASGTTIGAENAGEAKVADTIAEVTNKDLIDFTDFFIGISC</sequence>
<gene>
    <name evidence="1" type="ORF">GCM10007932_43360</name>
</gene>
<organism evidence="1 2">
    <name type="scientific">Vibrio penaeicida</name>
    <dbReference type="NCBI Taxonomy" id="104609"/>
    <lineage>
        <taxon>Bacteria</taxon>
        <taxon>Pseudomonadati</taxon>
        <taxon>Pseudomonadota</taxon>
        <taxon>Gammaproteobacteria</taxon>
        <taxon>Vibrionales</taxon>
        <taxon>Vibrionaceae</taxon>
        <taxon>Vibrio</taxon>
    </lineage>
</organism>
<dbReference type="AlphaFoldDB" id="A0AAV5NXH7"/>
<evidence type="ECO:0000313" key="1">
    <source>
        <dbReference type="EMBL" id="GLQ74974.1"/>
    </source>
</evidence>
<protein>
    <submittedName>
        <fullName evidence="1">Uncharacterized protein</fullName>
    </submittedName>
</protein>
<dbReference type="EMBL" id="BSNX01000067">
    <property type="protein sequence ID" value="GLQ74974.1"/>
    <property type="molecule type" value="Genomic_DNA"/>
</dbReference>
<keyword evidence="2" id="KW-1185">Reference proteome</keyword>
<accession>A0AAV5NXH7</accession>
<evidence type="ECO:0000313" key="2">
    <source>
        <dbReference type="Proteomes" id="UP001156690"/>
    </source>
</evidence>
<comment type="caution">
    <text evidence="1">The sequence shown here is derived from an EMBL/GenBank/DDBJ whole genome shotgun (WGS) entry which is preliminary data.</text>
</comment>
<proteinExistence type="predicted"/>